<reference evidence="1" key="1">
    <citation type="journal article" date="2022" name="Int. J. Mol. Sci.">
        <title>Draft Genome of Tanacetum Coccineum: Genomic Comparison of Closely Related Tanacetum-Family Plants.</title>
        <authorList>
            <person name="Yamashiro T."/>
            <person name="Shiraishi A."/>
            <person name="Nakayama K."/>
            <person name="Satake H."/>
        </authorList>
    </citation>
    <scope>NUCLEOTIDE SEQUENCE</scope>
</reference>
<dbReference type="Proteomes" id="UP001151760">
    <property type="component" value="Unassembled WGS sequence"/>
</dbReference>
<gene>
    <name evidence="1" type="ORF">Tco_0893350</name>
</gene>
<comment type="caution">
    <text evidence="1">The sequence shown here is derived from an EMBL/GenBank/DDBJ whole genome shotgun (WGS) entry which is preliminary data.</text>
</comment>
<evidence type="ECO:0000313" key="1">
    <source>
        <dbReference type="EMBL" id="GJT23413.1"/>
    </source>
</evidence>
<evidence type="ECO:0000313" key="2">
    <source>
        <dbReference type="Proteomes" id="UP001151760"/>
    </source>
</evidence>
<reference evidence="1" key="2">
    <citation type="submission" date="2022-01" db="EMBL/GenBank/DDBJ databases">
        <authorList>
            <person name="Yamashiro T."/>
            <person name="Shiraishi A."/>
            <person name="Satake H."/>
            <person name="Nakayama K."/>
        </authorList>
    </citation>
    <scope>NUCLEOTIDE SEQUENCE</scope>
</reference>
<accession>A0ABQ5CBN6</accession>
<protein>
    <submittedName>
        <fullName evidence="1">Uncharacterized protein</fullName>
    </submittedName>
</protein>
<proteinExistence type="predicted"/>
<organism evidence="1 2">
    <name type="scientific">Tanacetum coccineum</name>
    <dbReference type="NCBI Taxonomy" id="301880"/>
    <lineage>
        <taxon>Eukaryota</taxon>
        <taxon>Viridiplantae</taxon>
        <taxon>Streptophyta</taxon>
        <taxon>Embryophyta</taxon>
        <taxon>Tracheophyta</taxon>
        <taxon>Spermatophyta</taxon>
        <taxon>Magnoliopsida</taxon>
        <taxon>eudicotyledons</taxon>
        <taxon>Gunneridae</taxon>
        <taxon>Pentapetalae</taxon>
        <taxon>asterids</taxon>
        <taxon>campanulids</taxon>
        <taxon>Asterales</taxon>
        <taxon>Asteraceae</taxon>
        <taxon>Asteroideae</taxon>
        <taxon>Anthemideae</taxon>
        <taxon>Anthemidinae</taxon>
        <taxon>Tanacetum</taxon>
    </lineage>
</organism>
<dbReference type="EMBL" id="BQNB010014053">
    <property type="protein sequence ID" value="GJT23413.1"/>
    <property type="molecule type" value="Genomic_DNA"/>
</dbReference>
<sequence length="460" mass="52234">MERIEHMRRFHEWLMQKRSGKPMQNWFGAGNAYSKKNAGRCFKKSSCAQNVAFVSQAKAALIRLSSGFSGALQYCTLLLLQQWNVQQRETHEGKKERGLFYQHQEVWEEEQNQMGFADNGIDGIVIKKYKYLPIVMLLETSSPDYDYYEKKMAREAEVKRVVNTGNRVTKPVWTNANRVNHANQFVPRSVQLNAGRPKLNSVRPNINNGNKDLLEDFEEFNGGIITLGRWQRPLSAKGFACLIAKATFDDLNDDKEGVDRSSLVLRDYFNSVLGKFDGKSDEGFLVGASEVTNSADLPHGMKVIGLSGVNRNKRDEEVYKSYRKGRISSYLRKVCSLRYSRNLNLVKCVSCNNTHGAIGALTKDEKMLIVDVHLYRSMIGFAEMVDFLRGSNLRYALTSNPTIYDSLVKQFWQTATAKTLADGTLELHATIDTIVYTITEASIRNKLQLADAFSHPNEDF</sequence>
<keyword evidence="2" id="KW-1185">Reference proteome</keyword>
<name>A0ABQ5CBN6_9ASTR</name>